<sequence length="104" mass="11262">MTADAALPVVSHHFVVSVSGDTADAGHHIGRAAQDFSCHVFDVIAGKIRSGSAFRMLWAAAMVVSMILVLRPLRVVATRAPPRHAYWAVMGGRARLQQICVSRR</sequence>
<comment type="caution">
    <text evidence="2">The sequence shown here is derived from an EMBL/GenBank/DDBJ whole genome shotgun (WGS) entry which is preliminary data.</text>
</comment>
<keyword evidence="1" id="KW-0812">Transmembrane</keyword>
<feature type="transmembrane region" description="Helical" evidence="1">
    <location>
        <begin position="56"/>
        <end position="73"/>
    </location>
</feature>
<keyword evidence="1" id="KW-0472">Membrane</keyword>
<dbReference type="Pfam" id="PF26327">
    <property type="entry name" value="LpqS"/>
    <property type="match status" value="1"/>
</dbReference>
<name>A0ABX3C3H8_9MYCO</name>
<accession>A0ABX3C3H8</accession>
<keyword evidence="1" id="KW-1133">Transmembrane helix</keyword>
<evidence type="ECO:0000313" key="3">
    <source>
        <dbReference type="Proteomes" id="UP000179621"/>
    </source>
</evidence>
<evidence type="ECO:0000256" key="1">
    <source>
        <dbReference type="SAM" id="Phobius"/>
    </source>
</evidence>
<proteinExistence type="predicted"/>
<protein>
    <submittedName>
        <fullName evidence="2">Uncharacterized protein</fullName>
    </submittedName>
</protein>
<organism evidence="2 3">
    <name type="scientific">Mycobacteroides saopaulense</name>
    <dbReference type="NCBI Taxonomy" id="1578165"/>
    <lineage>
        <taxon>Bacteria</taxon>
        <taxon>Bacillati</taxon>
        <taxon>Actinomycetota</taxon>
        <taxon>Actinomycetes</taxon>
        <taxon>Mycobacteriales</taxon>
        <taxon>Mycobacteriaceae</taxon>
        <taxon>Mycobacteroides</taxon>
    </lineage>
</organism>
<gene>
    <name evidence="2" type="ORF">BKG73_05745</name>
</gene>
<dbReference type="Proteomes" id="UP000179621">
    <property type="component" value="Unassembled WGS sequence"/>
</dbReference>
<evidence type="ECO:0000313" key="2">
    <source>
        <dbReference type="EMBL" id="OHU12980.1"/>
    </source>
</evidence>
<reference evidence="2 3" key="1">
    <citation type="submission" date="2016-10" db="EMBL/GenBank/DDBJ databases">
        <title>Evaluation of Human, Animal and Environmental Mycobacterium chelonae Isolates by Core Genome Phylogenomic Analysis, Targeted Gene Comparison, and Anti-microbial Susceptibility Patterns: A Tale of Mistaken Identities.</title>
        <authorList>
            <person name="Fogelson S.B."/>
            <person name="Camus A.C."/>
            <person name="Lorenz W."/>
            <person name="Vasireddy R."/>
            <person name="Vasireddy S."/>
            <person name="Smith T."/>
            <person name="Brown-Elliott B.A."/>
            <person name="Wallace R.J.Jr."/>
            <person name="Hasan N.A."/>
            <person name="Reischl U."/>
            <person name="Sanchez S."/>
        </authorList>
    </citation>
    <scope>NUCLEOTIDE SEQUENCE [LARGE SCALE GENOMIC DNA]</scope>
    <source>
        <strain evidence="2 3">8528</strain>
    </source>
</reference>
<keyword evidence="3" id="KW-1185">Reference proteome</keyword>
<dbReference type="EMBL" id="MLIH01000003">
    <property type="protein sequence ID" value="OHU12980.1"/>
    <property type="molecule type" value="Genomic_DNA"/>
</dbReference>
<dbReference type="InterPro" id="IPR058714">
    <property type="entry name" value="LpqS"/>
</dbReference>